<feature type="compositionally biased region" description="Low complexity" evidence="2">
    <location>
        <begin position="285"/>
        <end position="302"/>
    </location>
</feature>
<protein>
    <recommendedName>
        <fullName evidence="6">SMP-LTD domain-containing protein</fullName>
    </recommendedName>
</protein>
<dbReference type="GO" id="GO:0008289">
    <property type="term" value="F:lipid binding"/>
    <property type="evidence" value="ECO:0007669"/>
    <property type="project" value="TreeGrafter"/>
</dbReference>
<feature type="compositionally biased region" description="Polar residues" evidence="2">
    <location>
        <begin position="737"/>
        <end position="764"/>
    </location>
</feature>
<dbReference type="EMBL" id="JAFHLR010000012">
    <property type="protein sequence ID" value="KAG5484905.1"/>
    <property type="molecule type" value="Genomic_DNA"/>
</dbReference>
<evidence type="ECO:0000313" key="4">
    <source>
        <dbReference type="EMBL" id="KAG5484905.1"/>
    </source>
</evidence>
<feature type="compositionally biased region" description="Low complexity" evidence="2">
    <location>
        <begin position="201"/>
        <end position="218"/>
    </location>
</feature>
<feature type="region of interest" description="Disordered" evidence="2">
    <location>
        <begin position="201"/>
        <end position="303"/>
    </location>
</feature>
<reference evidence="5" key="1">
    <citation type="journal article" date="2021" name="Microbiol. Resour. Announc.">
        <title>LGAAP: Leishmaniinae Genome Assembly and Annotation Pipeline.</title>
        <authorList>
            <person name="Almutairi H."/>
            <person name="Urbaniak M.D."/>
            <person name="Bates M.D."/>
            <person name="Jariyapan N."/>
            <person name="Kwakye-Nuako G."/>
            <person name="Thomaz-Soccol V."/>
            <person name="Al-Salem W.S."/>
            <person name="Dillon R.J."/>
            <person name="Bates P.A."/>
            <person name="Gatherer D."/>
        </authorList>
    </citation>
    <scope>NUCLEOTIDE SEQUENCE [LARGE SCALE GENOMIC DNA]</scope>
</reference>
<comment type="caution">
    <text evidence="4">The sequence shown here is derived from an EMBL/GenBank/DDBJ whole genome shotgun (WGS) entry which is preliminary data.</text>
</comment>
<dbReference type="Proteomes" id="UP000674143">
    <property type="component" value="Unassembled WGS sequence"/>
</dbReference>
<feature type="transmembrane region" description="Helical" evidence="3">
    <location>
        <begin position="6"/>
        <end position="24"/>
    </location>
</feature>
<feature type="region of interest" description="Disordered" evidence="2">
    <location>
        <begin position="330"/>
        <end position="407"/>
    </location>
</feature>
<dbReference type="PANTHER" id="PTHR13466:SF0">
    <property type="entry name" value="SMP-LTD DOMAIN-CONTAINING PROTEIN"/>
    <property type="match status" value="1"/>
</dbReference>
<dbReference type="CDD" id="cd21675">
    <property type="entry name" value="SMP_TEX2"/>
    <property type="match status" value="1"/>
</dbReference>
<accession>A0A836HIS7</accession>
<dbReference type="AlphaFoldDB" id="A0A836HIS7"/>
<dbReference type="RefSeq" id="XP_067065017.1">
    <property type="nucleotide sequence ID" value="XM_067209557.1"/>
</dbReference>
<feature type="compositionally biased region" description="Low complexity" evidence="2">
    <location>
        <begin position="232"/>
        <end position="242"/>
    </location>
</feature>
<dbReference type="KEGG" id="loi:92363491"/>
<reference evidence="5" key="2">
    <citation type="journal article" date="2021" name="Sci. Data">
        <title>Chromosome-scale genome sequencing, assembly and annotation of six genomes from subfamily Leishmaniinae.</title>
        <authorList>
            <person name="Almutairi H."/>
            <person name="Urbaniak M.D."/>
            <person name="Bates M.D."/>
            <person name="Jariyapan N."/>
            <person name="Kwakye-Nuako G."/>
            <person name="Thomaz Soccol V."/>
            <person name="Al-Salem W.S."/>
            <person name="Dillon R.J."/>
            <person name="Bates P.A."/>
            <person name="Gatherer D."/>
        </authorList>
    </citation>
    <scope>NUCLEOTIDE SEQUENCE [LARGE SCALE GENOMIC DNA]</scope>
</reference>
<evidence type="ECO:0000256" key="2">
    <source>
        <dbReference type="SAM" id="MobiDB-lite"/>
    </source>
</evidence>
<keyword evidence="3" id="KW-0812">Transmembrane</keyword>
<feature type="region of interest" description="Disordered" evidence="2">
    <location>
        <begin position="698"/>
        <end position="875"/>
    </location>
</feature>
<feature type="compositionally biased region" description="Basic and acidic residues" evidence="2">
    <location>
        <begin position="260"/>
        <end position="269"/>
    </location>
</feature>
<feature type="compositionally biased region" description="Low complexity" evidence="2">
    <location>
        <begin position="810"/>
        <end position="847"/>
    </location>
</feature>
<evidence type="ECO:0008006" key="6">
    <source>
        <dbReference type="Google" id="ProtNLM"/>
    </source>
</evidence>
<proteinExistence type="predicted"/>
<dbReference type="GO" id="GO:0005789">
    <property type="term" value="C:endoplasmic reticulum membrane"/>
    <property type="evidence" value="ECO:0007669"/>
    <property type="project" value="UniProtKB-SubCell"/>
</dbReference>
<dbReference type="PANTHER" id="PTHR13466">
    <property type="entry name" value="TEX2 PROTEIN-RELATED"/>
    <property type="match status" value="1"/>
</dbReference>
<keyword evidence="3" id="KW-0472">Membrane</keyword>
<evidence type="ECO:0000256" key="1">
    <source>
        <dbReference type="ARBA" id="ARBA00004586"/>
    </source>
</evidence>
<gene>
    <name evidence="4" type="ORF">LSCM4_07678</name>
</gene>
<dbReference type="GeneID" id="92363491"/>
<organism evidence="4 5">
    <name type="scientific">Leishmania orientalis</name>
    <dbReference type="NCBI Taxonomy" id="2249476"/>
    <lineage>
        <taxon>Eukaryota</taxon>
        <taxon>Discoba</taxon>
        <taxon>Euglenozoa</taxon>
        <taxon>Kinetoplastea</taxon>
        <taxon>Metakinetoplastina</taxon>
        <taxon>Trypanosomatida</taxon>
        <taxon>Trypanosomatidae</taxon>
        <taxon>Leishmaniinae</taxon>
        <taxon>Leishmania</taxon>
    </lineage>
</organism>
<feature type="compositionally biased region" description="Basic and acidic residues" evidence="2">
    <location>
        <begin position="848"/>
        <end position="869"/>
    </location>
</feature>
<evidence type="ECO:0000256" key="3">
    <source>
        <dbReference type="SAM" id="Phobius"/>
    </source>
</evidence>
<sequence>MAEVSAFLYGCVLGITAVILWILYGTDALPHLKRSVGNVLACIPGMAHFAEGKAARRARMRGADGTSASFRFSRLDGAASDQGLEGLTGSTENAQPITVAATCMMSRYGSDGTISPPIECLLSLEGNMVTVYQLLQLADSNPGSAAAAARGRVSAGTNLSDVHGDSRTFRTASGATVVERRRGKVCVLNTTVMEVRQFNVSKKSAAAAADPSQSSAGDRGARGGSVSERSAAKASAKPTASSGLPVSLSSGTLASGSDDATDRWEESKSDSTASAKRSKGRKGNAKSAATAAGASEPSAANSIFGGTGADSLFTGRVLIWRTLDGRPLFDASTPPGPLRGNGTGGSSFADPRGGSAPLPTSHFSSAGGAGAASRSPTTESVDGRSAYSSADADDGDDSSVTGGAGDGASAARYQQWLPYGSSRQQRRSMLNDMASWSCVIIKFERSRESERWYTLLSGLKEAQAWHDYAKSMPNPDTINTFLSRFIFQNMRLDGLSEALISQVRKKLRELPAKKFPRDLGGDIILDDFLIGTQIPWISDVSEPRVSANGEVGFDFNLFYKGGEGGFSLFFRLALTYCGIRIPHVVFSVKLLEVETTVHVSIGPPPSKIFWIGAHKPPIIRLEVQQGCASGKGVLHRMLTALPNLSGIVTNLIKLYLFTDMVLPYMDDFPLPSVVKSPKGSFADLRVRAFDWQRAAKISGAPQREAPAASSADRDTERKVAGRGTHQKRSGDYGSPLSLRSSSDYTAGSTSYDPVSNMSRDTVATDSKAAFQKASPDARLASSNPRAGTGAKLSALAPRDSDADGGRFSGASFRNTSNSVSSSVAPASPTRRAAAQAARDVLAVSPGRAGRDGGGDHARLPDAPPRDRMGSRSASISSNLLSASTLDESVCGDNATVISETEDVLSTASKKRASTAGAVRNLKDWLKVKGSDMARESVSRSKKKK</sequence>
<evidence type="ECO:0000313" key="5">
    <source>
        <dbReference type="Proteomes" id="UP000674143"/>
    </source>
</evidence>
<keyword evidence="3" id="KW-1133">Transmembrane helix</keyword>
<comment type="subcellular location">
    <subcellularLocation>
        <location evidence="1">Endoplasmic reticulum membrane</location>
    </subcellularLocation>
</comment>
<name>A0A836HIS7_9TRYP</name>
<keyword evidence="5" id="KW-1185">Reference proteome</keyword>